<keyword evidence="3" id="KW-1185">Reference proteome</keyword>
<evidence type="ECO:0000313" key="2">
    <source>
        <dbReference type="EMBL" id="KAJ6852291.1"/>
    </source>
</evidence>
<proteinExistence type="predicted"/>
<reference evidence="2" key="2">
    <citation type="submission" date="2023-04" db="EMBL/GenBank/DDBJ databases">
        <authorList>
            <person name="Bruccoleri R.E."/>
            <person name="Oakeley E.J."/>
            <person name="Faust A.-M."/>
            <person name="Dessus-Babus S."/>
            <person name="Altorfer M."/>
            <person name="Burckhardt D."/>
            <person name="Oertli M."/>
            <person name="Naumann U."/>
            <person name="Petersen F."/>
            <person name="Wong J."/>
        </authorList>
    </citation>
    <scope>NUCLEOTIDE SEQUENCE</scope>
    <source>
        <strain evidence="2">GSM-AAB239-AS_SAM_17_03QT</strain>
        <tissue evidence="2">Leaf</tissue>
    </source>
</reference>
<feature type="region of interest" description="Disordered" evidence="1">
    <location>
        <begin position="1"/>
        <end position="76"/>
    </location>
</feature>
<dbReference type="AlphaFoldDB" id="A0AAX6IGY9"/>
<feature type="compositionally biased region" description="Basic and acidic residues" evidence="1">
    <location>
        <begin position="14"/>
        <end position="27"/>
    </location>
</feature>
<dbReference type="EMBL" id="JANAVB010001800">
    <property type="protein sequence ID" value="KAJ6852291.1"/>
    <property type="molecule type" value="Genomic_DNA"/>
</dbReference>
<evidence type="ECO:0000256" key="1">
    <source>
        <dbReference type="SAM" id="MobiDB-lite"/>
    </source>
</evidence>
<comment type="caution">
    <text evidence="2">The sequence shown here is derived from an EMBL/GenBank/DDBJ whole genome shotgun (WGS) entry which is preliminary data.</text>
</comment>
<sequence>MDEDEIKRFQKFYEQIKRQEGREEQSAAKKMKKDSTSSPSPTPNGGKIHALIKQTPARKDFPKSAPSPSPNGEKMHALIKQTPVGKNLAESPSSPSPNGEKIKVVRKNVTKPTSSPSPNGENAQALIKPQTLQANSQQKGKNVVSAEEANRKGPFVKKWYNLELENQDKETWDMINGCFRGIQSSNTKMANFWLSQLERSHTSLKHKLGEAHQLVSRLVSFSSTSRSDMLNAKERELFSGTETSSKEQRKLKSIFSRLQTADLVNLRIEDFLKLVKTLEIQADGVKELESKAEVQEMTNLYRQHLIDDNRLLAFFQKLEEGRK</sequence>
<organism evidence="2 3">
    <name type="scientific">Iris pallida</name>
    <name type="common">Sweet iris</name>
    <dbReference type="NCBI Taxonomy" id="29817"/>
    <lineage>
        <taxon>Eukaryota</taxon>
        <taxon>Viridiplantae</taxon>
        <taxon>Streptophyta</taxon>
        <taxon>Embryophyta</taxon>
        <taxon>Tracheophyta</taxon>
        <taxon>Spermatophyta</taxon>
        <taxon>Magnoliopsida</taxon>
        <taxon>Liliopsida</taxon>
        <taxon>Asparagales</taxon>
        <taxon>Iridaceae</taxon>
        <taxon>Iridoideae</taxon>
        <taxon>Irideae</taxon>
        <taxon>Iris</taxon>
    </lineage>
</organism>
<protein>
    <submittedName>
        <fullName evidence="2">Uncharacterized protein</fullName>
    </submittedName>
</protein>
<accession>A0AAX6IGY9</accession>
<evidence type="ECO:0000313" key="3">
    <source>
        <dbReference type="Proteomes" id="UP001140949"/>
    </source>
</evidence>
<gene>
    <name evidence="2" type="ORF">M6B38_254960</name>
</gene>
<dbReference type="Proteomes" id="UP001140949">
    <property type="component" value="Unassembled WGS sequence"/>
</dbReference>
<reference evidence="2" key="1">
    <citation type="journal article" date="2023" name="GigaByte">
        <title>Genome assembly of the bearded iris, Iris pallida Lam.</title>
        <authorList>
            <person name="Bruccoleri R.E."/>
            <person name="Oakeley E.J."/>
            <person name="Faust A.M.E."/>
            <person name="Altorfer M."/>
            <person name="Dessus-Babus S."/>
            <person name="Burckhardt D."/>
            <person name="Oertli M."/>
            <person name="Naumann U."/>
            <person name="Petersen F."/>
            <person name="Wong J."/>
        </authorList>
    </citation>
    <scope>NUCLEOTIDE SEQUENCE</scope>
    <source>
        <strain evidence="2">GSM-AAB239-AS_SAM_17_03QT</strain>
    </source>
</reference>
<name>A0AAX6IGY9_IRIPA</name>